<name>A0A7W3QLL4_ACTNM</name>
<dbReference type="AlphaFoldDB" id="A0A7W3QLL4"/>
<dbReference type="SUPFAM" id="SSF88713">
    <property type="entry name" value="Glycoside hydrolase/deacetylase"/>
    <property type="match status" value="1"/>
</dbReference>
<evidence type="ECO:0000259" key="5">
    <source>
        <dbReference type="PROSITE" id="PS51677"/>
    </source>
</evidence>
<evidence type="ECO:0000256" key="3">
    <source>
        <dbReference type="SAM" id="MobiDB-lite"/>
    </source>
</evidence>
<comment type="caution">
    <text evidence="6">The sequence shown here is derived from an EMBL/GenBank/DDBJ whole genome shotgun (WGS) entry which is preliminary data.</text>
</comment>
<feature type="compositionally biased region" description="Low complexity" evidence="3">
    <location>
        <begin position="59"/>
        <end position="70"/>
    </location>
</feature>
<keyword evidence="7" id="KW-1185">Reference proteome</keyword>
<dbReference type="PROSITE" id="PS51257">
    <property type="entry name" value="PROKAR_LIPOPROTEIN"/>
    <property type="match status" value="1"/>
</dbReference>
<dbReference type="GO" id="GO:0016810">
    <property type="term" value="F:hydrolase activity, acting on carbon-nitrogen (but not peptide) bonds"/>
    <property type="evidence" value="ECO:0007669"/>
    <property type="project" value="InterPro"/>
</dbReference>
<dbReference type="Proteomes" id="UP000572680">
    <property type="component" value="Unassembled WGS sequence"/>
</dbReference>
<evidence type="ECO:0000313" key="6">
    <source>
        <dbReference type="EMBL" id="MBA8951659.1"/>
    </source>
</evidence>
<protein>
    <submittedName>
        <fullName evidence="6">Peptidoglycan/xylan/chitin deacetylase (PgdA/CDA1 family)</fullName>
    </submittedName>
</protein>
<dbReference type="PANTHER" id="PTHR10587">
    <property type="entry name" value="GLYCOSYL TRANSFERASE-RELATED"/>
    <property type="match status" value="1"/>
</dbReference>
<dbReference type="GO" id="GO:0016020">
    <property type="term" value="C:membrane"/>
    <property type="evidence" value="ECO:0007669"/>
    <property type="project" value="TreeGrafter"/>
</dbReference>
<dbReference type="GO" id="GO:0005975">
    <property type="term" value="P:carbohydrate metabolic process"/>
    <property type="evidence" value="ECO:0007669"/>
    <property type="project" value="InterPro"/>
</dbReference>
<reference evidence="6 7" key="1">
    <citation type="submission" date="2020-08" db="EMBL/GenBank/DDBJ databases">
        <title>Genomic Encyclopedia of Type Strains, Phase IV (KMG-IV): sequencing the most valuable type-strain genomes for metagenomic binning, comparative biology and taxonomic classification.</title>
        <authorList>
            <person name="Goeker M."/>
        </authorList>
    </citation>
    <scope>NUCLEOTIDE SEQUENCE [LARGE SCALE GENOMIC DNA]</scope>
    <source>
        <strain evidence="6 7">DSM 44197</strain>
    </source>
</reference>
<dbReference type="InterPro" id="IPR050248">
    <property type="entry name" value="Polysacc_deacetylase_ArnD"/>
</dbReference>
<dbReference type="EMBL" id="JACJIA010000004">
    <property type="protein sequence ID" value="MBA8951659.1"/>
    <property type="molecule type" value="Genomic_DNA"/>
</dbReference>
<feature type="domain" description="NodB homology" evidence="5">
    <location>
        <begin position="85"/>
        <end position="261"/>
    </location>
</feature>
<proteinExistence type="predicted"/>
<evidence type="ECO:0000256" key="2">
    <source>
        <dbReference type="ARBA" id="ARBA00022801"/>
    </source>
</evidence>
<dbReference type="InterPro" id="IPR011330">
    <property type="entry name" value="Glyco_hydro/deAcase_b/a-brl"/>
</dbReference>
<feature type="chain" id="PRO_5031531182" evidence="4">
    <location>
        <begin position="29"/>
        <end position="280"/>
    </location>
</feature>
<feature type="region of interest" description="Disordered" evidence="3">
    <location>
        <begin position="44"/>
        <end position="80"/>
    </location>
</feature>
<accession>A0A7W3QLL4</accession>
<dbReference type="PANTHER" id="PTHR10587:SF133">
    <property type="entry name" value="CHITIN DEACETYLASE 1-RELATED"/>
    <property type="match status" value="1"/>
</dbReference>
<dbReference type="Pfam" id="PF01522">
    <property type="entry name" value="Polysacc_deac_1"/>
    <property type="match status" value="1"/>
</dbReference>
<dbReference type="InterPro" id="IPR002509">
    <property type="entry name" value="NODB_dom"/>
</dbReference>
<evidence type="ECO:0000256" key="1">
    <source>
        <dbReference type="ARBA" id="ARBA00022723"/>
    </source>
</evidence>
<dbReference type="GO" id="GO:0046872">
    <property type="term" value="F:metal ion binding"/>
    <property type="evidence" value="ECO:0007669"/>
    <property type="project" value="UniProtKB-KW"/>
</dbReference>
<sequence>MARTGAFHRWCAAAAALTACGWLSTLQAATADDARAPAGLAANGRDATRAAPQGRPHDGAQGTAAPQAAPTTPPRPRKTDCKKAKCVALTFDDGPMAPTAKLLDILARHQARATFFMVGRNVESRPDLLRRELAAGHELANHSYTHVDLGRSSAAKVHAELSRTQAAIKHATGVTPTLMRPPYGSTDGTVASVSRRLGLAQILWTVDPLDWKDRDSRQVEQRVLRATRPGHIVLLHDIHPSTVAAVPAILQRLSAKGYVFVTVSELYGRPLTPGKKYVER</sequence>
<keyword evidence="2" id="KW-0378">Hydrolase</keyword>
<keyword evidence="4" id="KW-0732">Signal</keyword>
<organism evidence="6 7">
    <name type="scientific">Actinomadura namibiensis</name>
    <dbReference type="NCBI Taxonomy" id="182080"/>
    <lineage>
        <taxon>Bacteria</taxon>
        <taxon>Bacillati</taxon>
        <taxon>Actinomycetota</taxon>
        <taxon>Actinomycetes</taxon>
        <taxon>Streptosporangiales</taxon>
        <taxon>Thermomonosporaceae</taxon>
        <taxon>Actinomadura</taxon>
    </lineage>
</organism>
<dbReference type="RefSeq" id="WP_182844020.1">
    <property type="nucleotide sequence ID" value="NZ_BAAALP010000010.1"/>
</dbReference>
<evidence type="ECO:0000256" key="4">
    <source>
        <dbReference type="SAM" id="SignalP"/>
    </source>
</evidence>
<dbReference type="CDD" id="cd10917">
    <property type="entry name" value="CE4_NodB_like_6s_7s"/>
    <property type="match status" value="1"/>
</dbReference>
<gene>
    <name evidence="6" type="ORF">HNR61_003299</name>
</gene>
<dbReference type="PROSITE" id="PS51677">
    <property type="entry name" value="NODB"/>
    <property type="match status" value="1"/>
</dbReference>
<keyword evidence="1" id="KW-0479">Metal-binding</keyword>
<dbReference type="Gene3D" id="3.20.20.370">
    <property type="entry name" value="Glycoside hydrolase/deacetylase"/>
    <property type="match status" value="1"/>
</dbReference>
<evidence type="ECO:0000313" key="7">
    <source>
        <dbReference type="Proteomes" id="UP000572680"/>
    </source>
</evidence>
<feature type="signal peptide" evidence="4">
    <location>
        <begin position="1"/>
        <end position="28"/>
    </location>
</feature>